<name>A0A158DAZ0_9BURK</name>
<reference evidence="2" key="1">
    <citation type="submission" date="2016-01" db="EMBL/GenBank/DDBJ databases">
        <authorList>
            <person name="Peeters C."/>
        </authorList>
    </citation>
    <scope>NUCLEOTIDE SEQUENCE</scope>
    <source>
        <strain evidence="2">LMG 29322</strain>
    </source>
</reference>
<protein>
    <submittedName>
        <fullName evidence="2">Uncharacterized protein</fullName>
    </submittedName>
</protein>
<sequence>MSVIVGIEPIGTTNRQTGVGPAPAPRDPSVANRRDLTPQAAWSGPPRRVVLCAQPSLCDYLHGTRDAAPIASVNERSRSGLVMRGLYSGHKRTLEAEITGLVRTDLHIAAGNERIANLKTWATSPRGNDAPESNARLIEAVTESVTRLRAYRALKVDAVIDFERSSDRCSNEKNSVFDDAGPVGRWARAIDNAIDALVATLSLPSGCEKR</sequence>
<accession>A0A158DAZ0</accession>
<gene>
    <name evidence="2" type="ORF">AWB79_06749</name>
</gene>
<comment type="caution">
    <text evidence="2">The sequence shown here is derived from an EMBL/GenBank/DDBJ whole genome shotgun (WGS) entry which is preliminary data.</text>
</comment>
<dbReference type="EMBL" id="FCOA02000038">
    <property type="protein sequence ID" value="SAK91844.1"/>
    <property type="molecule type" value="Genomic_DNA"/>
</dbReference>
<evidence type="ECO:0000313" key="2">
    <source>
        <dbReference type="EMBL" id="SAK91844.1"/>
    </source>
</evidence>
<feature type="region of interest" description="Disordered" evidence="1">
    <location>
        <begin position="8"/>
        <end position="32"/>
    </location>
</feature>
<dbReference type="Proteomes" id="UP000054851">
    <property type="component" value="Unassembled WGS sequence"/>
</dbReference>
<evidence type="ECO:0000256" key="1">
    <source>
        <dbReference type="SAM" id="MobiDB-lite"/>
    </source>
</evidence>
<keyword evidence="3" id="KW-1185">Reference proteome</keyword>
<evidence type="ECO:0000313" key="3">
    <source>
        <dbReference type="Proteomes" id="UP000054851"/>
    </source>
</evidence>
<dbReference type="AlphaFoldDB" id="A0A158DAZ0"/>
<proteinExistence type="predicted"/>
<organism evidence="2 3">
    <name type="scientific">Caballeronia hypogeia</name>
    <dbReference type="NCBI Taxonomy" id="1777140"/>
    <lineage>
        <taxon>Bacteria</taxon>
        <taxon>Pseudomonadati</taxon>
        <taxon>Pseudomonadota</taxon>
        <taxon>Betaproteobacteria</taxon>
        <taxon>Burkholderiales</taxon>
        <taxon>Burkholderiaceae</taxon>
        <taxon>Caballeronia</taxon>
    </lineage>
</organism>